<dbReference type="GO" id="GO:0005886">
    <property type="term" value="C:plasma membrane"/>
    <property type="evidence" value="ECO:0007669"/>
    <property type="project" value="TreeGrafter"/>
</dbReference>
<comment type="similarity">
    <text evidence="2">Belongs to the GtrA family.</text>
</comment>
<feature type="transmembrane region" description="Helical" evidence="6">
    <location>
        <begin position="49"/>
        <end position="67"/>
    </location>
</feature>
<feature type="transmembrane region" description="Helical" evidence="6">
    <location>
        <begin position="21"/>
        <end position="43"/>
    </location>
</feature>
<dbReference type="EMBL" id="CP021252">
    <property type="protein sequence ID" value="ART20122.1"/>
    <property type="molecule type" value="Genomic_DNA"/>
</dbReference>
<gene>
    <name evidence="8" type="ORF">CBE89_00340</name>
</gene>
<sequence>MSNAAERLSHSNSLQAQGFKFAITGVIAAVIDAGLTWLFQIALDLLGDVAARTVGFIFGTLTAYLLNRRWTFNAKASKRRLAAVVATYALTYAVNIILYRWAFPFFDHDLEWPSSWALVVAFVIAQGTATLMNFFVQRWVIFRSTRKSFVVDN</sequence>
<dbReference type="Proteomes" id="UP000250197">
    <property type="component" value="Chromosome"/>
</dbReference>
<feature type="transmembrane region" description="Helical" evidence="6">
    <location>
        <begin position="79"/>
        <end position="102"/>
    </location>
</feature>
<dbReference type="KEGG" id="cstr:CBE89_00340"/>
<evidence type="ECO:0000256" key="1">
    <source>
        <dbReference type="ARBA" id="ARBA00004141"/>
    </source>
</evidence>
<dbReference type="GO" id="GO:0000271">
    <property type="term" value="P:polysaccharide biosynthetic process"/>
    <property type="evidence" value="ECO:0007669"/>
    <property type="project" value="InterPro"/>
</dbReference>
<dbReference type="InterPro" id="IPR051401">
    <property type="entry name" value="GtrA_CellWall_Glycosyl"/>
</dbReference>
<dbReference type="Pfam" id="PF04138">
    <property type="entry name" value="GtrA_DPMS_TM"/>
    <property type="match status" value="1"/>
</dbReference>
<protein>
    <recommendedName>
        <fullName evidence="7">GtrA/DPMS transmembrane domain-containing protein</fullName>
    </recommendedName>
</protein>
<dbReference type="InterPro" id="IPR007267">
    <property type="entry name" value="GtrA_DPMS_TM"/>
</dbReference>
<dbReference type="PANTHER" id="PTHR38459:SF6">
    <property type="entry name" value="ARABINOGALACTAN BIOSYNTHESIS RECRUITING PROTEIN RV3789"/>
    <property type="match status" value="1"/>
</dbReference>
<organism evidence="8 9">
    <name type="scientific">Corynebacterium striatum</name>
    <dbReference type="NCBI Taxonomy" id="43770"/>
    <lineage>
        <taxon>Bacteria</taxon>
        <taxon>Bacillati</taxon>
        <taxon>Actinomycetota</taxon>
        <taxon>Actinomycetes</taxon>
        <taxon>Mycobacteriales</taxon>
        <taxon>Corynebacteriaceae</taxon>
        <taxon>Corynebacterium</taxon>
    </lineage>
</organism>
<keyword evidence="4 6" id="KW-1133">Transmembrane helix</keyword>
<evidence type="ECO:0000259" key="7">
    <source>
        <dbReference type="Pfam" id="PF04138"/>
    </source>
</evidence>
<dbReference type="PANTHER" id="PTHR38459">
    <property type="entry name" value="PROPHAGE BACTOPRENOL-LINKED GLUCOSE TRANSLOCASE HOMOLOG"/>
    <property type="match status" value="1"/>
</dbReference>
<keyword evidence="3 6" id="KW-0812">Transmembrane</keyword>
<dbReference type="RefSeq" id="WP_086890352.1">
    <property type="nucleotide sequence ID" value="NZ_CP021252.1"/>
</dbReference>
<evidence type="ECO:0000313" key="9">
    <source>
        <dbReference type="Proteomes" id="UP000250197"/>
    </source>
</evidence>
<evidence type="ECO:0000256" key="4">
    <source>
        <dbReference type="ARBA" id="ARBA00022989"/>
    </source>
</evidence>
<feature type="transmembrane region" description="Helical" evidence="6">
    <location>
        <begin position="114"/>
        <end position="136"/>
    </location>
</feature>
<comment type="subcellular location">
    <subcellularLocation>
        <location evidence="1">Membrane</location>
        <topology evidence="1">Multi-pass membrane protein</topology>
    </subcellularLocation>
</comment>
<keyword evidence="5 6" id="KW-0472">Membrane</keyword>
<feature type="domain" description="GtrA/DPMS transmembrane" evidence="7">
    <location>
        <begin position="20"/>
        <end position="142"/>
    </location>
</feature>
<evidence type="ECO:0000256" key="6">
    <source>
        <dbReference type="SAM" id="Phobius"/>
    </source>
</evidence>
<evidence type="ECO:0000256" key="5">
    <source>
        <dbReference type="ARBA" id="ARBA00023136"/>
    </source>
</evidence>
<name>A0A2Z2IXI4_CORST</name>
<proteinExistence type="inferred from homology"/>
<accession>A0A2Z2IXI4</accession>
<reference evidence="8 9" key="1">
    <citation type="submission" date="2017-05" db="EMBL/GenBank/DDBJ databases">
        <title>Complete genome sequence of Corynebacterium striatum KC-Na-1 isolated from Neophocaena asiaeorientalis in Korea.</title>
        <authorList>
            <person name="Kim J.H."/>
            <person name="Lee K."/>
        </authorList>
    </citation>
    <scope>NUCLEOTIDE SEQUENCE [LARGE SCALE GENOMIC DNA]</scope>
    <source>
        <strain evidence="8 9">KC-Na-01</strain>
    </source>
</reference>
<evidence type="ECO:0000256" key="3">
    <source>
        <dbReference type="ARBA" id="ARBA00022692"/>
    </source>
</evidence>
<evidence type="ECO:0000256" key="2">
    <source>
        <dbReference type="ARBA" id="ARBA00009399"/>
    </source>
</evidence>
<evidence type="ECO:0000313" key="8">
    <source>
        <dbReference type="EMBL" id="ART20122.1"/>
    </source>
</evidence>
<dbReference type="AlphaFoldDB" id="A0A2Z2IXI4"/>